<evidence type="ECO:0000256" key="6">
    <source>
        <dbReference type="ARBA" id="ARBA00022692"/>
    </source>
</evidence>
<gene>
    <name evidence="11" type="ORF">C8D93_10827</name>
</gene>
<keyword evidence="8 10" id="KW-1133">Transmembrane helix</keyword>
<evidence type="ECO:0000256" key="3">
    <source>
        <dbReference type="ARBA" id="ARBA00008281"/>
    </source>
</evidence>
<sequence>MAAAKSEDVIDAPLPPPAAPRKGGGLVLVLAAVLLSTLGGGGAAWFVAQHALAAAQPKGEEDAEEQVELPSSPAQYFALEPAFVVNLEDERAQRFLQVQVELMSRDGKTLEQIERHAPRIRSQLLMLLGQQQVADLSTRAGKEALQAAVLAEVKAILMAETGEAQVEAVYFTSFVMQ</sequence>
<evidence type="ECO:0000256" key="9">
    <source>
        <dbReference type="ARBA" id="ARBA00023136"/>
    </source>
</evidence>
<dbReference type="GO" id="GO:0071978">
    <property type="term" value="P:bacterial-type flagellum-dependent swarming motility"/>
    <property type="evidence" value="ECO:0007669"/>
    <property type="project" value="TreeGrafter"/>
</dbReference>
<evidence type="ECO:0000256" key="2">
    <source>
        <dbReference type="ARBA" id="ARBA00004162"/>
    </source>
</evidence>
<evidence type="ECO:0000313" key="11">
    <source>
        <dbReference type="EMBL" id="PXV66055.1"/>
    </source>
</evidence>
<comment type="subcellular location">
    <subcellularLocation>
        <location evidence="10">Cell inner membrane</location>
    </subcellularLocation>
    <subcellularLocation>
        <location evidence="2">Cell membrane</location>
        <topology evidence="2">Single-pass membrane protein</topology>
    </subcellularLocation>
</comment>
<dbReference type="GO" id="GO:0005886">
    <property type="term" value="C:plasma membrane"/>
    <property type="evidence" value="ECO:0007669"/>
    <property type="project" value="UniProtKB-SubCell"/>
</dbReference>
<evidence type="ECO:0000256" key="7">
    <source>
        <dbReference type="ARBA" id="ARBA00022779"/>
    </source>
</evidence>
<dbReference type="EMBL" id="QICN01000008">
    <property type="protein sequence ID" value="PXV66055.1"/>
    <property type="molecule type" value="Genomic_DNA"/>
</dbReference>
<protein>
    <recommendedName>
        <fullName evidence="10">Flagellar protein FliL</fullName>
    </recommendedName>
</protein>
<comment type="function">
    <text evidence="1 10">Controls the rotational direction of flagella during chemotaxis.</text>
</comment>
<keyword evidence="4" id="KW-1003">Cell membrane</keyword>
<evidence type="ECO:0000256" key="8">
    <source>
        <dbReference type="ARBA" id="ARBA00022989"/>
    </source>
</evidence>
<evidence type="ECO:0000256" key="4">
    <source>
        <dbReference type="ARBA" id="ARBA00022475"/>
    </source>
</evidence>
<keyword evidence="9 10" id="KW-0472">Membrane</keyword>
<evidence type="ECO:0000313" key="12">
    <source>
        <dbReference type="Proteomes" id="UP000248330"/>
    </source>
</evidence>
<evidence type="ECO:0000256" key="5">
    <source>
        <dbReference type="ARBA" id="ARBA00022500"/>
    </source>
</evidence>
<evidence type="ECO:0000256" key="10">
    <source>
        <dbReference type="RuleBase" id="RU364125"/>
    </source>
</evidence>
<keyword evidence="11" id="KW-0282">Flagellum</keyword>
<keyword evidence="10" id="KW-0997">Cell inner membrane</keyword>
<keyword evidence="11" id="KW-0969">Cilium</keyword>
<name>A0A318E488_9GAMM</name>
<dbReference type="InterPro" id="IPR005503">
    <property type="entry name" value="FliL"/>
</dbReference>
<organism evidence="11 12">
    <name type="scientific">Sinimarinibacterium flocculans</name>
    <dbReference type="NCBI Taxonomy" id="985250"/>
    <lineage>
        <taxon>Bacteria</taxon>
        <taxon>Pseudomonadati</taxon>
        <taxon>Pseudomonadota</taxon>
        <taxon>Gammaproteobacteria</taxon>
        <taxon>Nevskiales</taxon>
        <taxon>Nevskiaceae</taxon>
        <taxon>Sinimarinibacterium</taxon>
    </lineage>
</organism>
<comment type="caution">
    <text evidence="11">The sequence shown here is derived from an EMBL/GenBank/DDBJ whole genome shotgun (WGS) entry which is preliminary data.</text>
</comment>
<keyword evidence="7 10" id="KW-0283">Flagellar rotation</keyword>
<keyword evidence="11" id="KW-0966">Cell projection</keyword>
<dbReference type="GO" id="GO:0009425">
    <property type="term" value="C:bacterial-type flagellum basal body"/>
    <property type="evidence" value="ECO:0007669"/>
    <property type="project" value="InterPro"/>
</dbReference>
<dbReference type="GO" id="GO:0006935">
    <property type="term" value="P:chemotaxis"/>
    <property type="evidence" value="ECO:0007669"/>
    <property type="project" value="UniProtKB-KW"/>
</dbReference>
<dbReference type="RefSeq" id="WP_110265831.1">
    <property type="nucleotide sequence ID" value="NZ_CAKZQT010000026.1"/>
</dbReference>
<keyword evidence="5 10" id="KW-0145">Chemotaxis</keyword>
<dbReference type="OrthoDB" id="5616092at2"/>
<comment type="similarity">
    <text evidence="3 10">Belongs to the FliL family.</text>
</comment>
<dbReference type="Pfam" id="PF03748">
    <property type="entry name" value="FliL"/>
    <property type="match status" value="1"/>
</dbReference>
<proteinExistence type="inferred from homology"/>
<dbReference type="PANTHER" id="PTHR35091:SF2">
    <property type="entry name" value="FLAGELLAR PROTEIN FLIL"/>
    <property type="match status" value="1"/>
</dbReference>
<reference evidence="11 12" key="1">
    <citation type="submission" date="2018-04" db="EMBL/GenBank/DDBJ databases">
        <title>Genomic Encyclopedia of Type Strains, Phase IV (KMG-IV): sequencing the most valuable type-strain genomes for metagenomic binning, comparative biology and taxonomic classification.</title>
        <authorList>
            <person name="Goeker M."/>
        </authorList>
    </citation>
    <scope>NUCLEOTIDE SEQUENCE [LARGE SCALE GENOMIC DNA]</scope>
    <source>
        <strain evidence="11 12">DSM 104150</strain>
    </source>
</reference>
<dbReference type="PANTHER" id="PTHR35091">
    <property type="entry name" value="FLAGELLAR PROTEIN FLIL"/>
    <property type="match status" value="1"/>
</dbReference>
<evidence type="ECO:0000256" key="1">
    <source>
        <dbReference type="ARBA" id="ARBA00002254"/>
    </source>
</evidence>
<keyword evidence="12" id="KW-1185">Reference proteome</keyword>
<accession>A0A318E488</accession>
<keyword evidence="6 10" id="KW-0812">Transmembrane</keyword>
<feature type="transmembrane region" description="Helical" evidence="10">
    <location>
        <begin position="25"/>
        <end position="48"/>
    </location>
</feature>
<dbReference type="Proteomes" id="UP000248330">
    <property type="component" value="Unassembled WGS sequence"/>
</dbReference>
<dbReference type="AlphaFoldDB" id="A0A318E488"/>